<comment type="caution">
    <text evidence="1">The sequence shown here is derived from an EMBL/GenBank/DDBJ whole genome shotgun (WGS) entry which is preliminary data.</text>
</comment>
<evidence type="ECO:0000313" key="1">
    <source>
        <dbReference type="EMBL" id="KKM17472.1"/>
    </source>
</evidence>
<protein>
    <submittedName>
        <fullName evidence="1">Uncharacterized protein</fullName>
    </submittedName>
</protein>
<dbReference type="EMBL" id="LAZR01014444">
    <property type="protein sequence ID" value="KKM17472.1"/>
    <property type="molecule type" value="Genomic_DNA"/>
</dbReference>
<feature type="non-terminal residue" evidence="1">
    <location>
        <position position="60"/>
    </location>
</feature>
<proteinExistence type="predicted"/>
<dbReference type="AlphaFoldDB" id="A0A0F9HQU8"/>
<organism evidence="1">
    <name type="scientific">marine sediment metagenome</name>
    <dbReference type="NCBI Taxonomy" id="412755"/>
    <lineage>
        <taxon>unclassified sequences</taxon>
        <taxon>metagenomes</taxon>
        <taxon>ecological metagenomes</taxon>
    </lineage>
</organism>
<reference evidence="1" key="1">
    <citation type="journal article" date="2015" name="Nature">
        <title>Complex archaea that bridge the gap between prokaryotes and eukaryotes.</title>
        <authorList>
            <person name="Spang A."/>
            <person name="Saw J.H."/>
            <person name="Jorgensen S.L."/>
            <person name="Zaremba-Niedzwiedzka K."/>
            <person name="Martijn J."/>
            <person name="Lind A.E."/>
            <person name="van Eijk R."/>
            <person name="Schleper C."/>
            <person name="Guy L."/>
            <person name="Ettema T.J."/>
        </authorList>
    </citation>
    <scope>NUCLEOTIDE SEQUENCE</scope>
</reference>
<name>A0A0F9HQU8_9ZZZZ</name>
<gene>
    <name evidence="1" type="ORF">LCGC14_1675450</name>
</gene>
<accession>A0A0F9HQU8</accession>
<sequence>MSLGKQILRGIFGPSSATDEGLARFDGVTGKLIQNSGVTIDDDNNMVFPNGSSITVDAIS</sequence>